<sequence length="285" mass="30766">MPFLLLPQPEHAPISPGPSYATKSRLRASLVESAAGPTNSLLLQQLLFLKNVSQRLKKMCSPQRAMISLREASTLGYPGTACISGWTPACTTSLTYNVPTGKYVQTWCCPPGGWNCLTASIGPPWRDCTSLLQTPTEVWIRASESGGKPIYGSYRKVSVSDPSSSGPIYITHPVFPLYGKDVDFDTQSGGGNDLSPGALAGIVVGIVVGLLALVVGVLFVGLRKRQKRDERVSRSGVTPTEGDHNHHGVTYDSKHGVLGYGPEEREMEIIYPTRLSCPQIQGLQR</sequence>
<comment type="caution">
    <text evidence="3">The sequence shown here is derived from an EMBL/GenBank/DDBJ whole genome shotgun (WGS) entry which is preliminary data.</text>
</comment>
<dbReference type="RefSeq" id="XP_045261621.1">
    <property type="nucleotide sequence ID" value="XM_045403340.1"/>
</dbReference>
<reference evidence="3" key="1">
    <citation type="journal article" date="2020" name="Phytopathology">
        <title>Genome sequence and comparative analysis of Colletotrichum gloeosporioides isolated from Liriodendron leaves.</title>
        <authorList>
            <person name="Fu F.F."/>
            <person name="Hao Z."/>
            <person name="Wang P."/>
            <person name="Lu Y."/>
            <person name="Xue L.J."/>
            <person name="Wei G."/>
            <person name="Tian Y."/>
            <person name="Baishi H."/>
            <person name="Xu H."/>
            <person name="Shi J."/>
            <person name="Cheng T."/>
            <person name="Wang G."/>
            <person name="Yi Y."/>
            <person name="Chen J."/>
        </authorList>
    </citation>
    <scope>NUCLEOTIDE SEQUENCE</scope>
    <source>
        <strain evidence="3">Lc1</strain>
    </source>
</reference>
<evidence type="ECO:0000256" key="2">
    <source>
        <dbReference type="SAM" id="Phobius"/>
    </source>
</evidence>
<organism evidence="3 4">
    <name type="scientific">Colletotrichum gloeosporioides</name>
    <name type="common">Anthracnose fungus</name>
    <name type="synonym">Glomerella cingulata</name>
    <dbReference type="NCBI Taxonomy" id="474922"/>
    <lineage>
        <taxon>Eukaryota</taxon>
        <taxon>Fungi</taxon>
        <taxon>Dikarya</taxon>
        <taxon>Ascomycota</taxon>
        <taxon>Pezizomycotina</taxon>
        <taxon>Sordariomycetes</taxon>
        <taxon>Hypocreomycetidae</taxon>
        <taxon>Glomerellales</taxon>
        <taxon>Glomerellaceae</taxon>
        <taxon>Colletotrichum</taxon>
        <taxon>Colletotrichum gloeosporioides species complex</taxon>
    </lineage>
</organism>
<accession>A0A8H4CEU1</accession>
<dbReference type="AlphaFoldDB" id="A0A8H4CEU1"/>
<protein>
    <submittedName>
        <fullName evidence="3">Uncharacterized protein</fullName>
    </submittedName>
</protein>
<keyword evidence="4" id="KW-1185">Reference proteome</keyword>
<feature type="transmembrane region" description="Helical" evidence="2">
    <location>
        <begin position="198"/>
        <end position="222"/>
    </location>
</feature>
<keyword evidence="2" id="KW-0472">Membrane</keyword>
<evidence type="ECO:0000313" key="4">
    <source>
        <dbReference type="Proteomes" id="UP000613401"/>
    </source>
</evidence>
<dbReference type="Proteomes" id="UP000613401">
    <property type="component" value="Unassembled WGS sequence"/>
</dbReference>
<feature type="region of interest" description="Disordered" evidence="1">
    <location>
        <begin position="229"/>
        <end position="257"/>
    </location>
</feature>
<name>A0A8H4CEU1_COLGL</name>
<evidence type="ECO:0000313" key="3">
    <source>
        <dbReference type="EMBL" id="KAF3802462.1"/>
    </source>
</evidence>
<proteinExistence type="predicted"/>
<dbReference type="CDD" id="cd12087">
    <property type="entry name" value="TM_EGFR-like"/>
    <property type="match status" value="1"/>
</dbReference>
<evidence type="ECO:0000256" key="1">
    <source>
        <dbReference type="SAM" id="MobiDB-lite"/>
    </source>
</evidence>
<keyword evidence="2" id="KW-1133">Transmembrane helix</keyword>
<reference evidence="3" key="2">
    <citation type="submission" date="2020-03" db="EMBL/GenBank/DDBJ databases">
        <authorList>
            <person name="Fu F.-F."/>
            <person name="Chen J."/>
        </authorList>
    </citation>
    <scope>NUCLEOTIDE SEQUENCE</scope>
    <source>
        <strain evidence="3">Lc1</strain>
    </source>
</reference>
<dbReference type="GeneID" id="69010425"/>
<dbReference type="EMBL" id="WVTB01000063">
    <property type="protein sequence ID" value="KAF3802462.1"/>
    <property type="molecule type" value="Genomic_DNA"/>
</dbReference>
<gene>
    <name evidence="3" type="ORF">GCG54_00003265</name>
</gene>
<keyword evidence="2" id="KW-0812">Transmembrane</keyword>